<protein>
    <recommendedName>
        <fullName evidence="2">DUF4460 domain-containing protein</fullName>
    </recommendedName>
</protein>
<reference evidence="3" key="1">
    <citation type="submission" date="2025-08" db="UniProtKB">
        <authorList>
            <consortium name="Ensembl"/>
        </authorList>
    </citation>
    <scope>IDENTIFICATION</scope>
</reference>
<dbReference type="PANTHER" id="PTHR31596">
    <property type="entry name" value="T-CELL ACTIVATION INHIBITOR, MITOCHONDRIAL"/>
    <property type="match status" value="1"/>
</dbReference>
<dbReference type="PANTHER" id="PTHR31596:SF1">
    <property type="entry name" value="T-CELL ACTIVATION INHIBITOR, MITOCHONDRIAL"/>
    <property type="match status" value="1"/>
</dbReference>
<evidence type="ECO:0000256" key="1">
    <source>
        <dbReference type="SAM" id="SignalP"/>
    </source>
</evidence>
<keyword evidence="4" id="KW-1185">Reference proteome</keyword>
<feature type="chain" id="PRO_5034114834" description="DUF4460 domain-containing protein" evidence="1">
    <location>
        <begin position="19"/>
        <end position="71"/>
    </location>
</feature>
<dbReference type="InterPro" id="IPR028031">
    <property type="entry name" value="DUF4460"/>
</dbReference>
<organism evidence="3 4">
    <name type="scientific">Anas zonorhyncha</name>
    <name type="common">Eastern spot-billed duck</name>
    <dbReference type="NCBI Taxonomy" id="75864"/>
    <lineage>
        <taxon>Eukaryota</taxon>
        <taxon>Metazoa</taxon>
        <taxon>Chordata</taxon>
        <taxon>Craniata</taxon>
        <taxon>Vertebrata</taxon>
        <taxon>Euteleostomi</taxon>
        <taxon>Archelosauria</taxon>
        <taxon>Archosauria</taxon>
        <taxon>Dinosauria</taxon>
        <taxon>Saurischia</taxon>
        <taxon>Theropoda</taxon>
        <taxon>Coelurosauria</taxon>
        <taxon>Aves</taxon>
        <taxon>Neognathae</taxon>
        <taxon>Galloanserae</taxon>
        <taxon>Anseriformes</taxon>
        <taxon>Anatidae</taxon>
        <taxon>Anatinae</taxon>
        <taxon>Anas</taxon>
    </lineage>
</organism>
<feature type="signal peptide" evidence="1">
    <location>
        <begin position="1"/>
        <end position="18"/>
    </location>
</feature>
<name>A0A8B9UYR6_9AVES</name>
<dbReference type="GO" id="GO:0005739">
    <property type="term" value="C:mitochondrion"/>
    <property type="evidence" value="ECO:0007669"/>
    <property type="project" value="TreeGrafter"/>
</dbReference>
<evidence type="ECO:0000313" key="4">
    <source>
        <dbReference type="Proteomes" id="UP000694549"/>
    </source>
</evidence>
<dbReference type="Proteomes" id="UP000694549">
    <property type="component" value="Unplaced"/>
</dbReference>
<dbReference type="InterPro" id="IPR027986">
    <property type="entry name" value="TCAIM"/>
</dbReference>
<reference evidence="3" key="2">
    <citation type="submission" date="2025-09" db="UniProtKB">
        <authorList>
            <consortium name="Ensembl"/>
        </authorList>
    </citation>
    <scope>IDENTIFICATION</scope>
</reference>
<dbReference type="Ensembl" id="ENSAZOT00000015903.1">
    <property type="protein sequence ID" value="ENSAZOP00000014805.1"/>
    <property type="gene ID" value="ENSAZOG00000009582.1"/>
</dbReference>
<sequence length="71" mass="8126">MFTPFCHILMLCLEKILLQCIIQSRTLSGADAINALRPFYFAVHPDFFGQHPKERGPCFADNMWYSISGCL</sequence>
<evidence type="ECO:0000313" key="3">
    <source>
        <dbReference type="Ensembl" id="ENSAZOP00000014805.1"/>
    </source>
</evidence>
<accession>A0A8B9UYR6</accession>
<feature type="domain" description="DUF4460" evidence="2">
    <location>
        <begin position="23"/>
        <end position="55"/>
    </location>
</feature>
<dbReference type="AlphaFoldDB" id="A0A8B9UYR6"/>
<evidence type="ECO:0000259" key="2">
    <source>
        <dbReference type="Pfam" id="PF14687"/>
    </source>
</evidence>
<proteinExistence type="predicted"/>
<dbReference type="Pfam" id="PF14687">
    <property type="entry name" value="DUF4460"/>
    <property type="match status" value="1"/>
</dbReference>
<keyword evidence="1" id="KW-0732">Signal</keyword>